<dbReference type="InterPro" id="IPR010126">
    <property type="entry name" value="Esterase_phb"/>
</dbReference>
<keyword evidence="1" id="KW-0732">Signal</keyword>
<reference evidence="4" key="1">
    <citation type="journal article" date="2019" name="Int. J. Syst. Evol. Microbiol.">
        <title>The Global Catalogue of Microorganisms (GCM) 10K type strain sequencing project: providing services to taxonomists for standard genome sequencing and annotation.</title>
        <authorList>
            <consortium name="The Broad Institute Genomics Platform"/>
            <consortium name="The Broad Institute Genome Sequencing Center for Infectious Disease"/>
            <person name="Wu L."/>
            <person name="Ma J."/>
        </authorList>
    </citation>
    <scope>NUCLEOTIDE SEQUENCE [LARGE SCALE GENOMIC DNA]</scope>
    <source>
        <strain evidence="4">KCTC 42986</strain>
    </source>
</reference>
<dbReference type="Pfam" id="PF10503">
    <property type="entry name" value="Esterase_PHB"/>
    <property type="match status" value="1"/>
</dbReference>
<name>A0ABV7FBC5_9BURK</name>
<accession>A0ABV7FBC5</accession>
<keyword evidence="4" id="KW-1185">Reference proteome</keyword>
<protein>
    <submittedName>
        <fullName evidence="3">Alpha/beta hydrolase family esterase</fullName>
    </submittedName>
</protein>
<dbReference type="InterPro" id="IPR029058">
    <property type="entry name" value="AB_hydrolase_fold"/>
</dbReference>
<keyword evidence="2 3" id="KW-0378">Hydrolase</keyword>
<evidence type="ECO:0000256" key="2">
    <source>
        <dbReference type="ARBA" id="ARBA00022801"/>
    </source>
</evidence>
<comment type="caution">
    <text evidence="3">The sequence shown here is derived from an EMBL/GenBank/DDBJ whole genome shotgun (WGS) entry which is preliminary data.</text>
</comment>
<dbReference type="GO" id="GO:0016787">
    <property type="term" value="F:hydrolase activity"/>
    <property type="evidence" value="ECO:0007669"/>
    <property type="project" value="UniProtKB-KW"/>
</dbReference>
<dbReference type="Gene3D" id="3.40.50.1820">
    <property type="entry name" value="alpha/beta hydrolase"/>
    <property type="match status" value="1"/>
</dbReference>
<proteinExistence type="predicted"/>
<dbReference type="PANTHER" id="PTHR43037:SF1">
    <property type="entry name" value="BLL1128 PROTEIN"/>
    <property type="match status" value="1"/>
</dbReference>
<dbReference type="Proteomes" id="UP001595530">
    <property type="component" value="Unassembled WGS sequence"/>
</dbReference>
<dbReference type="SUPFAM" id="SSF53474">
    <property type="entry name" value="alpha/beta-Hydrolases"/>
    <property type="match status" value="2"/>
</dbReference>
<dbReference type="RefSeq" id="WP_390333227.1">
    <property type="nucleotide sequence ID" value="NZ_JBHRTP010000096.1"/>
</dbReference>
<gene>
    <name evidence="3" type="ORF">ACFOFO_24200</name>
</gene>
<organism evidence="3 4">
    <name type="scientific">Undibacterium arcticum</name>
    <dbReference type="NCBI Taxonomy" id="1762892"/>
    <lineage>
        <taxon>Bacteria</taxon>
        <taxon>Pseudomonadati</taxon>
        <taxon>Pseudomonadota</taxon>
        <taxon>Betaproteobacteria</taxon>
        <taxon>Burkholderiales</taxon>
        <taxon>Oxalobacteraceae</taxon>
        <taxon>Undibacterium</taxon>
    </lineage>
</organism>
<dbReference type="InterPro" id="IPR050955">
    <property type="entry name" value="Plant_Biomass_Hydrol_Est"/>
</dbReference>
<dbReference type="PANTHER" id="PTHR43037">
    <property type="entry name" value="UNNAMED PRODUCT-RELATED"/>
    <property type="match status" value="1"/>
</dbReference>
<evidence type="ECO:0000256" key="1">
    <source>
        <dbReference type="ARBA" id="ARBA00022729"/>
    </source>
</evidence>
<sequence length="351" mass="37972">MMTGKMLEMIYGATRLIVTTVVGASTAPFQRMFRTMAPIRSVLRKVNPAGARKSSAQFLAGTYTNGVGTLDYKLFIPSGYRGRPLPLVVMLHGCKQNADDFAIGTRMNALAEERQCLVVYPTQTQRANGFRCWNWFKAVDQQRDQGEPSMIAGITRDVIQTFNVDRRRVYIAGLSAGGAMAVIMGTTYPELYAAVGVHSGLAYAGANDLYSAIVAMRSGARFILQHKDHDAATIASARVMSTIVFHGDMDTTVHPDNGDLVLAQSASNMVDGALLQATDITVEQGQVPDGHAYTRTIHMDASGQPVAEQWLVHGAGHAWSGGSACGSFTDPKGPDATREMLRFLFTQSQEA</sequence>
<dbReference type="NCBIfam" id="TIGR01840">
    <property type="entry name" value="esterase_phb"/>
    <property type="match status" value="1"/>
</dbReference>
<dbReference type="EMBL" id="JBHRTP010000096">
    <property type="protein sequence ID" value="MFC3111017.1"/>
    <property type="molecule type" value="Genomic_DNA"/>
</dbReference>
<evidence type="ECO:0000313" key="3">
    <source>
        <dbReference type="EMBL" id="MFC3111017.1"/>
    </source>
</evidence>
<evidence type="ECO:0000313" key="4">
    <source>
        <dbReference type="Proteomes" id="UP001595530"/>
    </source>
</evidence>